<comment type="caution">
    <text evidence="2">The sequence shown here is derived from an EMBL/GenBank/DDBJ whole genome shotgun (WGS) entry which is preliminary data.</text>
</comment>
<protein>
    <submittedName>
        <fullName evidence="2">Lipocalin</fullName>
    </submittedName>
</protein>
<proteinExistence type="predicted"/>
<keyword evidence="1" id="KW-0732">Signal</keyword>
<sequence>MKAAALAALVAALPAAVLAQSYELGRSGDLVVSERLRIFAQGRAFAAEASPWSRTLALKSDLIAQGFFHEGPAPDWILTEVTARPTLGWSPNLNGGVGQRRIDFAGGWLEVDPAYVAKSGPTVGIAVEGEARLAWGLGRFLEAEADGAISRARESGYERRDRTLGLCSRNHLAGWSFLDLCLRETKSSRSLSDFEQRETSVQLAQLFAVPGSYHEVRLELGERRRPEFDQPYAGLELHSVWSGLATRVGLALGRPVPGRSVERVNAFTEARWRMGGAATGVAVWHSEASGGQLFGIAQEDRSTGIALFRQLTPRLDVTVSYERTDSTVALFRSDQIGLDLTWQIELR</sequence>
<gene>
    <name evidence="2" type="ORF">D1114_15875</name>
</gene>
<dbReference type="Proteomes" id="UP000266305">
    <property type="component" value="Unassembled WGS sequence"/>
</dbReference>
<reference evidence="2 3" key="1">
    <citation type="submission" date="2018-08" db="EMBL/GenBank/DDBJ databases">
        <title>Draft genome sequence of Rhodobacter sphaeroides FY.</title>
        <authorList>
            <person name="Rayyan A."/>
            <person name="Meyer T.E."/>
            <person name="Kyndt J.A."/>
        </authorList>
    </citation>
    <scope>NUCLEOTIDE SEQUENCE [LARGE SCALE GENOMIC DNA]</scope>
    <source>
        <strain evidence="2 3">FY</strain>
    </source>
</reference>
<feature type="chain" id="PRO_5043320576" evidence="1">
    <location>
        <begin position="20"/>
        <end position="347"/>
    </location>
</feature>
<name>A0AAX1UIK9_CERSP</name>
<dbReference type="AlphaFoldDB" id="A0AAX1UIK9"/>
<dbReference type="EMBL" id="QWGP01000019">
    <property type="protein sequence ID" value="RHZ93129.1"/>
    <property type="molecule type" value="Genomic_DNA"/>
</dbReference>
<dbReference type="RefSeq" id="WP_119000734.1">
    <property type="nucleotide sequence ID" value="NZ_QWGP01000019.1"/>
</dbReference>
<evidence type="ECO:0000313" key="2">
    <source>
        <dbReference type="EMBL" id="RHZ93129.1"/>
    </source>
</evidence>
<evidence type="ECO:0000313" key="3">
    <source>
        <dbReference type="Proteomes" id="UP000266305"/>
    </source>
</evidence>
<organism evidence="2 3">
    <name type="scientific">Cereibacter sphaeroides</name>
    <name type="common">Rhodobacter sphaeroides</name>
    <dbReference type="NCBI Taxonomy" id="1063"/>
    <lineage>
        <taxon>Bacteria</taxon>
        <taxon>Pseudomonadati</taxon>
        <taxon>Pseudomonadota</taxon>
        <taxon>Alphaproteobacteria</taxon>
        <taxon>Rhodobacterales</taxon>
        <taxon>Paracoccaceae</taxon>
        <taxon>Cereibacter</taxon>
    </lineage>
</organism>
<feature type="signal peptide" evidence="1">
    <location>
        <begin position="1"/>
        <end position="19"/>
    </location>
</feature>
<accession>A0AAX1UIK9</accession>
<evidence type="ECO:0000256" key="1">
    <source>
        <dbReference type="SAM" id="SignalP"/>
    </source>
</evidence>